<sequence>MSSKDNNKQDNKVPTHRHRPPAKAKIPPPVAKPYTDADGVVYPSKKAWKKAVKDAKYEVQKLEKRKKEKEERGRKREERERLQKKMEDGETEEEKKMREERQREAAKQRQKRIADLKEDRRLKADSAFKITIDCGFEADMVSKERLSLAKQIIHCHAYNKRQENPVRLDVACLEEECETRDALKKMDGFPGAWGLFDDTLAIKKEGAVYLTADSDNVIEELDASKNYIIGGIVDRNRLKNFAIDRAKTLNVQHGRLPINEHLEMTATKVLTVNHVFEILCRRRDVGWGDALLNTLPERKKAVGVDGVDGVEEEFEKEEKKI</sequence>
<keyword evidence="2" id="KW-0489">Methyltransferase</keyword>
<dbReference type="AlphaFoldDB" id="A0A9W7BH79"/>
<evidence type="ECO:0000256" key="5">
    <source>
        <dbReference type="ARBA" id="ARBA00048434"/>
    </source>
</evidence>
<dbReference type="EMBL" id="BRXY01000371">
    <property type="protein sequence ID" value="GMH90387.1"/>
    <property type="molecule type" value="Genomic_DNA"/>
</dbReference>
<feature type="region of interest" description="Disordered" evidence="6">
    <location>
        <begin position="1"/>
        <end position="112"/>
    </location>
</feature>
<dbReference type="EC" id="2.1.1.221" evidence="1"/>
<feature type="compositionally biased region" description="Basic and acidic residues" evidence="6">
    <location>
        <begin position="68"/>
        <end position="112"/>
    </location>
</feature>
<dbReference type="GO" id="GO:0000049">
    <property type="term" value="F:tRNA binding"/>
    <property type="evidence" value="ECO:0007669"/>
    <property type="project" value="TreeGrafter"/>
</dbReference>
<gene>
    <name evidence="8" type="ORF">TrST_g2048</name>
</gene>
<dbReference type="GO" id="GO:0052905">
    <property type="term" value="F:tRNA (guanosine(9)-N1)-methyltransferase activity"/>
    <property type="evidence" value="ECO:0007669"/>
    <property type="project" value="UniProtKB-EC"/>
</dbReference>
<dbReference type="InterPro" id="IPR028564">
    <property type="entry name" value="MT_TRM10-typ"/>
</dbReference>
<evidence type="ECO:0000256" key="6">
    <source>
        <dbReference type="SAM" id="MobiDB-lite"/>
    </source>
</evidence>
<comment type="caution">
    <text evidence="8">The sequence shown here is derived from an EMBL/GenBank/DDBJ whole genome shotgun (WGS) entry which is preliminary data.</text>
</comment>
<evidence type="ECO:0000259" key="7">
    <source>
        <dbReference type="PROSITE" id="PS51675"/>
    </source>
</evidence>
<keyword evidence="4" id="KW-0949">S-adenosyl-L-methionine</keyword>
<feature type="compositionally biased region" description="Basic and acidic residues" evidence="6">
    <location>
        <begin position="51"/>
        <end position="62"/>
    </location>
</feature>
<dbReference type="InterPro" id="IPR038459">
    <property type="entry name" value="MT_TRM10-typ_sf"/>
</dbReference>
<proteinExistence type="predicted"/>
<protein>
    <recommendedName>
        <fullName evidence="1">tRNA (guanine(9)-N(1))-methyltransferase</fullName>
        <ecNumber evidence="1">2.1.1.221</ecNumber>
    </recommendedName>
</protein>
<dbReference type="GO" id="GO:0002939">
    <property type="term" value="P:tRNA N1-guanine methylation"/>
    <property type="evidence" value="ECO:0007669"/>
    <property type="project" value="TreeGrafter"/>
</dbReference>
<dbReference type="CDD" id="cd18089">
    <property type="entry name" value="SPOUT_Trm10-like"/>
    <property type="match status" value="1"/>
</dbReference>
<evidence type="ECO:0000313" key="9">
    <source>
        <dbReference type="Proteomes" id="UP001165085"/>
    </source>
</evidence>
<evidence type="ECO:0000256" key="4">
    <source>
        <dbReference type="ARBA" id="ARBA00022691"/>
    </source>
</evidence>
<feature type="domain" description="SAM-dependent MTase TRM10-type" evidence="7">
    <location>
        <begin position="116"/>
        <end position="302"/>
    </location>
</feature>
<dbReference type="InterPro" id="IPR007356">
    <property type="entry name" value="tRNA_m1G_MeTrfase_euk"/>
</dbReference>
<keyword evidence="3" id="KW-0808">Transferase</keyword>
<keyword evidence="9" id="KW-1185">Reference proteome</keyword>
<dbReference type="Gene3D" id="3.40.1280.30">
    <property type="match status" value="1"/>
</dbReference>
<dbReference type="OrthoDB" id="278300at2759"/>
<accession>A0A9W7BH79</accession>
<comment type="catalytic activity">
    <reaction evidence="5">
        <text>guanosine(9) in tRNA + S-adenosyl-L-methionine = N(1)-methylguanosine(9) in tRNA + S-adenosyl-L-homocysteine + H(+)</text>
        <dbReference type="Rhea" id="RHEA:43156"/>
        <dbReference type="Rhea" id="RHEA-COMP:10367"/>
        <dbReference type="Rhea" id="RHEA-COMP:10368"/>
        <dbReference type="ChEBI" id="CHEBI:15378"/>
        <dbReference type="ChEBI" id="CHEBI:57856"/>
        <dbReference type="ChEBI" id="CHEBI:59789"/>
        <dbReference type="ChEBI" id="CHEBI:73542"/>
        <dbReference type="ChEBI" id="CHEBI:74269"/>
        <dbReference type="EC" id="2.1.1.221"/>
    </reaction>
</comment>
<dbReference type="PANTHER" id="PTHR13563">
    <property type="entry name" value="TRNA (GUANINE-9-) METHYLTRANSFERASE"/>
    <property type="match status" value="1"/>
</dbReference>
<feature type="compositionally biased region" description="Basic and acidic residues" evidence="6">
    <location>
        <begin position="1"/>
        <end position="13"/>
    </location>
</feature>
<dbReference type="PANTHER" id="PTHR13563:SF13">
    <property type="entry name" value="TRNA METHYLTRANSFERASE 10 HOMOLOG A"/>
    <property type="match status" value="1"/>
</dbReference>
<evidence type="ECO:0000256" key="3">
    <source>
        <dbReference type="ARBA" id="ARBA00022679"/>
    </source>
</evidence>
<dbReference type="Proteomes" id="UP001165085">
    <property type="component" value="Unassembled WGS sequence"/>
</dbReference>
<dbReference type="GO" id="GO:0005634">
    <property type="term" value="C:nucleus"/>
    <property type="evidence" value="ECO:0007669"/>
    <property type="project" value="TreeGrafter"/>
</dbReference>
<organism evidence="8 9">
    <name type="scientific">Triparma strigata</name>
    <dbReference type="NCBI Taxonomy" id="1606541"/>
    <lineage>
        <taxon>Eukaryota</taxon>
        <taxon>Sar</taxon>
        <taxon>Stramenopiles</taxon>
        <taxon>Ochrophyta</taxon>
        <taxon>Bolidophyceae</taxon>
        <taxon>Parmales</taxon>
        <taxon>Triparmaceae</taxon>
        <taxon>Triparma</taxon>
    </lineage>
</organism>
<evidence type="ECO:0000256" key="1">
    <source>
        <dbReference type="ARBA" id="ARBA00012797"/>
    </source>
</evidence>
<evidence type="ECO:0000313" key="8">
    <source>
        <dbReference type="EMBL" id="GMH90387.1"/>
    </source>
</evidence>
<reference evidence="9" key="1">
    <citation type="journal article" date="2023" name="Commun. Biol.">
        <title>Genome analysis of Parmales, the sister group of diatoms, reveals the evolutionary specialization of diatoms from phago-mixotrophs to photoautotrophs.</title>
        <authorList>
            <person name="Ban H."/>
            <person name="Sato S."/>
            <person name="Yoshikawa S."/>
            <person name="Yamada K."/>
            <person name="Nakamura Y."/>
            <person name="Ichinomiya M."/>
            <person name="Sato N."/>
            <person name="Blanc-Mathieu R."/>
            <person name="Endo H."/>
            <person name="Kuwata A."/>
            <person name="Ogata H."/>
        </authorList>
    </citation>
    <scope>NUCLEOTIDE SEQUENCE [LARGE SCALE GENOMIC DNA]</scope>
    <source>
        <strain evidence="9">NIES 3701</strain>
    </source>
</reference>
<name>A0A9W7BH79_9STRA</name>
<evidence type="ECO:0000256" key="2">
    <source>
        <dbReference type="ARBA" id="ARBA00022603"/>
    </source>
</evidence>
<dbReference type="PROSITE" id="PS51675">
    <property type="entry name" value="SAM_MT_TRM10"/>
    <property type="match status" value="1"/>
</dbReference>